<proteinExistence type="predicted"/>
<dbReference type="EMBL" id="QTSU01000001">
    <property type="protein sequence ID" value="RDZ28152.1"/>
    <property type="molecule type" value="Genomic_DNA"/>
</dbReference>
<dbReference type="InterPro" id="IPR058087">
    <property type="entry name" value="XAC2610_dom"/>
</dbReference>
<dbReference type="AlphaFoldDB" id="A0A371K2Q0"/>
<keyword evidence="3" id="KW-1185">Reference proteome</keyword>
<dbReference type="NCBIfam" id="NF047539">
    <property type="entry name" value="XAC2610_fam"/>
    <property type="match status" value="1"/>
</dbReference>
<organism evidence="2 3">
    <name type="scientific">Lysobacter silvisoli</name>
    <dbReference type="NCBI Taxonomy" id="2293254"/>
    <lineage>
        <taxon>Bacteria</taxon>
        <taxon>Pseudomonadati</taxon>
        <taxon>Pseudomonadota</taxon>
        <taxon>Gammaproteobacteria</taxon>
        <taxon>Lysobacterales</taxon>
        <taxon>Lysobacteraceae</taxon>
        <taxon>Lysobacter</taxon>
    </lineage>
</organism>
<dbReference type="Proteomes" id="UP000264492">
    <property type="component" value="Unassembled WGS sequence"/>
</dbReference>
<evidence type="ECO:0000313" key="2">
    <source>
        <dbReference type="EMBL" id="RDZ28152.1"/>
    </source>
</evidence>
<evidence type="ECO:0000259" key="1">
    <source>
        <dbReference type="Pfam" id="PF07007"/>
    </source>
</evidence>
<dbReference type="InterPro" id="IPR028994">
    <property type="entry name" value="Integrin_alpha_N"/>
</dbReference>
<comment type="caution">
    <text evidence="2">The sequence shown here is derived from an EMBL/GenBank/DDBJ whole genome shotgun (WGS) entry which is preliminary data.</text>
</comment>
<sequence>MTAAAQDAPAQARCLDEELAYQRRTLDTLYQERTLTLGGAQRHALQVQQAAWQKETERLCAAGKGEPAAAGAADPVCLLQRIAARFDVLADEAPAPVAVGVRGTPDVQGRLDLQLVDTKLSLRSDGCGGVRALVCDNARLQVSASTLEAQTLSLPQVVFAPKMQSGDSAYWGPLSSGFVQRWYSFIRTDINDDGRLDLMVWTGFDGSYGDPSYTYYLYDTGSKQLVENRALAELTRGHTLSRIADGRLYLWYRSGPCERGEKTIDASGAAPKIAESKDYSTCTKAGQ</sequence>
<protein>
    <submittedName>
        <fullName evidence="2">DUF1311 domain-containing protein</fullName>
    </submittedName>
</protein>
<feature type="domain" description="Lysozyme inhibitor LprI-like N-terminal" evidence="1">
    <location>
        <begin position="4"/>
        <end position="85"/>
    </location>
</feature>
<name>A0A371K2Q0_9GAMM</name>
<evidence type="ECO:0000313" key="3">
    <source>
        <dbReference type="Proteomes" id="UP000264492"/>
    </source>
</evidence>
<dbReference type="RefSeq" id="WP_115857594.1">
    <property type="nucleotide sequence ID" value="NZ_QTSU01000001.1"/>
</dbReference>
<gene>
    <name evidence="2" type="ORF">DX914_03135</name>
</gene>
<dbReference type="InterPro" id="IPR009739">
    <property type="entry name" value="LprI-like_N"/>
</dbReference>
<accession>A0A371K2Q0</accession>
<dbReference type="SUPFAM" id="SSF69318">
    <property type="entry name" value="Integrin alpha N-terminal domain"/>
    <property type="match status" value="1"/>
</dbReference>
<dbReference type="Pfam" id="PF07007">
    <property type="entry name" value="LprI"/>
    <property type="match status" value="1"/>
</dbReference>
<dbReference type="OrthoDB" id="5993839at2"/>
<reference evidence="2 3" key="1">
    <citation type="submission" date="2018-08" db="EMBL/GenBank/DDBJ databases">
        <title>Lysobacter sp. zong2l5, whole genome shotgun sequence.</title>
        <authorList>
            <person name="Zhang X."/>
            <person name="Feng G."/>
            <person name="Zhu H."/>
        </authorList>
    </citation>
    <scope>NUCLEOTIDE SEQUENCE [LARGE SCALE GENOMIC DNA]</scope>
    <source>
        <strain evidence="3">zong2l5</strain>
    </source>
</reference>